<feature type="compositionally biased region" description="Acidic residues" evidence="1">
    <location>
        <begin position="40"/>
        <end position="49"/>
    </location>
</feature>
<organism evidence="2 3">
    <name type="scientific">Acanthamoeba castellanii (strain ATCC 30010 / Neff)</name>
    <dbReference type="NCBI Taxonomy" id="1257118"/>
    <lineage>
        <taxon>Eukaryota</taxon>
        <taxon>Amoebozoa</taxon>
        <taxon>Discosea</taxon>
        <taxon>Longamoebia</taxon>
        <taxon>Centramoebida</taxon>
        <taxon>Acanthamoebidae</taxon>
        <taxon>Acanthamoeba</taxon>
    </lineage>
</organism>
<dbReference type="VEuPathDB" id="AmoebaDB:ACA1_380600"/>
<feature type="compositionally biased region" description="Polar residues" evidence="1">
    <location>
        <begin position="62"/>
        <end position="72"/>
    </location>
</feature>
<keyword evidence="3" id="KW-1185">Reference proteome</keyword>
<feature type="compositionally biased region" description="Basic and acidic residues" evidence="1">
    <location>
        <begin position="391"/>
        <end position="405"/>
    </location>
</feature>
<dbReference type="KEGG" id="acan:ACA1_380600"/>
<dbReference type="AlphaFoldDB" id="L8GNJ8"/>
<dbReference type="Proteomes" id="UP000011083">
    <property type="component" value="Unassembled WGS sequence"/>
</dbReference>
<evidence type="ECO:0000313" key="2">
    <source>
        <dbReference type="EMBL" id="ELR14394.1"/>
    </source>
</evidence>
<reference evidence="2 3" key="1">
    <citation type="journal article" date="2013" name="Genome Biol.">
        <title>Genome of Acanthamoeba castellanii highlights extensive lateral gene transfer and early evolution of tyrosine kinase signaling.</title>
        <authorList>
            <person name="Clarke M."/>
            <person name="Lohan A.J."/>
            <person name="Liu B."/>
            <person name="Lagkouvardos I."/>
            <person name="Roy S."/>
            <person name="Zafar N."/>
            <person name="Bertelli C."/>
            <person name="Schilde C."/>
            <person name="Kianianmomeni A."/>
            <person name="Burglin T.R."/>
            <person name="Frech C."/>
            <person name="Turcotte B."/>
            <person name="Kopec K.O."/>
            <person name="Synnott J.M."/>
            <person name="Choo C."/>
            <person name="Paponov I."/>
            <person name="Finkler A."/>
            <person name="Soon Heng Tan C."/>
            <person name="Hutchins A.P."/>
            <person name="Weinmeier T."/>
            <person name="Rattei T."/>
            <person name="Chu J.S."/>
            <person name="Gimenez G."/>
            <person name="Irimia M."/>
            <person name="Rigden D.J."/>
            <person name="Fitzpatrick D.A."/>
            <person name="Lorenzo-Morales J."/>
            <person name="Bateman A."/>
            <person name="Chiu C.H."/>
            <person name="Tang P."/>
            <person name="Hegemann P."/>
            <person name="Fromm H."/>
            <person name="Raoult D."/>
            <person name="Greub G."/>
            <person name="Miranda-Saavedra D."/>
            <person name="Chen N."/>
            <person name="Nash P."/>
            <person name="Ginger M.L."/>
            <person name="Horn M."/>
            <person name="Schaap P."/>
            <person name="Caler L."/>
            <person name="Loftus B."/>
        </authorList>
    </citation>
    <scope>NUCLEOTIDE SEQUENCE [LARGE SCALE GENOMIC DNA]</scope>
    <source>
        <strain evidence="2 3">Neff</strain>
    </source>
</reference>
<gene>
    <name evidence="2" type="ORF">ACA1_380600</name>
</gene>
<protein>
    <submittedName>
        <fullName evidence="2">Uncharacterized protein</fullName>
    </submittedName>
</protein>
<evidence type="ECO:0000256" key="1">
    <source>
        <dbReference type="SAM" id="MobiDB-lite"/>
    </source>
</evidence>
<dbReference type="RefSeq" id="XP_004336407.1">
    <property type="nucleotide sequence ID" value="XM_004336359.1"/>
</dbReference>
<dbReference type="EMBL" id="KB008053">
    <property type="protein sequence ID" value="ELR14394.1"/>
    <property type="molecule type" value="Genomic_DNA"/>
</dbReference>
<feature type="compositionally biased region" description="Basic and acidic residues" evidence="1">
    <location>
        <begin position="431"/>
        <end position="446"/>
    </location>
</feature>
<feature type="region of interest" description="Disordered" evidence="1">
    <location>
        <begin position="357"/>
        <end position="446"/>
    </location>
</feature>
<proteinExistence type="predicted"/>
<sequence>MIEEETNTATSQGGATRRADLQKRQVAGHYLTKSGRDYIVIEEEEEDQNDYALHSPLEEGETATQTDRCLSSSDEDYDEAGSSPPPVLVGYGLASVATTATRAAAATTSSARRRPQRVLARAPQPPLGGDDHRRPLPDSAARKCLNEKLRQRLEEKRRRSAEQTTKATPSSSTPPPPADQEAHYARRRSTSTREAGDEEEQQVGSRGSSRVAANLSTPGGRRGVATKKELDIWEQLMLTSVIQPLLPSHQQQPEAPVTCMCALGPPPGLAAYPYISHGHGHGHNHSHPSGLPHWGGPPPLAEELHHSADLFLDDDNVNWYRAAEERKRKREHKNESDEGGGYYYGSYPRHLARSMPAYQSQAYDHHRQSRRPRLDPADHQTSQALLAHPYEAGRRDMSSPRRPRDSSALVFHHHTGAPVLDARTRPGGGTLRDHNRSLVDVDLRGH</sequence>
<dbReference type="GeneID" id="14914968"/>
<feature type="region of interest" description="Disordered" evidence="1">
    <location>
        <begin position="1"/>
        <end position="223"/>
    </location>
</feature>
<feature type="region of interest" description="Disordered" evidence="1">
    <location>
        <begin position="281"/>
        <end position="302"/>
    </location>
</feature>
<evidence type="ECO:0000313" key="3">
    <source>
        <dbReference type="Proteomes" id="UP000011083"/>
    </source>
</evidence>
<accession>L8GNJ8</accession>
<name>L8GNJ8_ACACF</name>
<feature type="compositionally biased region" description="Low complexity" evidence="1">
    <location>
        <begin position="94"/>
        <end position="110"/>
    </location>
</feature>
<feature type="compositionally biased region" description="Basic and acidic residues" evidence="1">
    <location>
        <begin position="129"/>
        <end position="161"/>
    </location>
</feature>